<dbReference type="PANTHER" id="PTHR35603">
    <property type="match status" value="1"/>
</dbReference>
<feature type="chain" id="PRO_5020835885" evidence="3">
    <location>
        <begin position="23"/>
        <end position="244"/>
    </location>
</feature>
<feature type="domain" description="Glycine zipper 2TM" evidence="4">
    <location>
        <begin position="134"/>
        <end position="173"/>
    </location>
</feature>
<evidence type="ECO:0000256" key="2">
    <source>
        <dbReference type="ARBA" id="ARBA00023136"/>
    </source>
</evidence>
<dbReference type="Proteomes" id="UP000295414">
    <property type="component" value="Unassembled WGS sequence"/>
</dbReference>
<evidence type="ECO:0000256" key="3">
    <source>
        <dbReference type="SAM" id="SignalP"/>
    </source>
</evidence>
<keyword evidence="3" id="KW-0732">Signal</keyword>
<dbReference type="EMBL" id="SMAP01000001">
    <property type="protein sequence ID" value="TCT26167.1"/>
    <property type="molecule type" value="Genomic_DNA"/>
</dbReference>
<evidence type="ECO:0000313" key="6">
    <source>
        <dbReference type="Proteomes" id="UP000295414"/>
    </source>
</evidence>
<evidence type="ECO:0000259" key="4">
    <source>
        <dbReference type="Pfam" id="PF05433"/>
    </source>
</evidence>
<dbReference type="InterPro" id="IPR051407">
    <property type="entry name" value="Bact_OM_lipoprot/Surf_antigen"/>
</dbReference>
<reference evidence="5 6" key="1">
    <citation type="submission" date="2019-03" db="EMBL/GenBank/DDBJ databases">
        <title>Genomic Encyclopedia of Type Strains, Phase IV (KMG-IV): sequencing the most valuable type-strain genomes for metagenomic binning, comparative biology and taxonomic classification.</title>
        <authorList>
            <person name="Goeker M."/>
        </authorList>
    </citation>
    <scope>NUCLEOTIDE SEQUENCE [LARGE SCALE GENOMIC DNA]</scope>
    <source>
        <strain evidence="5 6">DSM 13605</strain>
    </source>
</reference>
<evidence type="ECO:0000256" key="1">
    <source>
        <dbReference type="ARBA" id="ARBA00004370"/>
    </source>
</evidence>
<dbReference type="RefSeq" id="WP_114960065.1">
    <property type="nucleotide sequence ID" value="NZ_MSZW01000008.1"/>
</dbReference>
<keyword evidence="6" id="KW-1185">Reference proteome</keyword>
<dbReference type="InterPro" id="IPR008816">
    <property type="entry name" value="Gly_zipper_2TM_dom"/>
</dbReference>
<proteinExistence type="predicted"/>
<gene>
    <name evidence="5" type="ORF">EDC34_101495</name>
</gene>
<name>A0A4R3NBT5_9GAMM</name>
<sequence length="244" mass="25804">MKRLIGSLFALGMVAASASAAAQSYGGYGDRYGDRYGSDAGYGNPGYAGGNPGGSYYDYAQVVRVDPVFDAGYRSQPMQAPRCYETTTTTAGGYGGGYGGNGYGGYGSGYPRYDGYGRDDGYRPYGDNAGRSMATIAGGVIGAVLGSHVGGGSGRFAATAVGSMVGGIAGRQIYDQSQQNRVPRTATVRVCDPEPVRDGYGGYRGDSGVRAYDVTYEYNGRRYTRRMDYNPGDRIRVRVEVMPQ</sequence>
<dbReference type="PANTHER" id="PTHR35603:SF2">
    <property type="entry name" value="OUTER MEMBRANE LIPOPROTEIN"/>
    <property type="match status" value="1"/>
</dbReference>
<feature type="signal peptide" evidence="3">
    <location>
        <begin position="1"/>
        <end position="22"/>
    </location>
</feature>
<comment type="caution">
    <text evidence="5">The sequence shown here is derived from an EMBL/GenBank/DDBJ whole genome shotgun (WGS) entry which is preliminary data.</text>
</comment>
<comment type="subcellular location">
    <subcellularLocation>
        <location evidence="1">Membrane</location>
    </subcellularLocation>
</comment>
<evidence type="ECO:0000313" key="5">
    <source>
        <dbReference type="EMBL" id="TCT26167.1"/>
    </source>
</evidence>
<dbReference type="GO" id="GO:0019867">
    <property type="term" value="C:outer membrane"/>
    <property type="evidence" value="ECO:0007669"/>
    <property type="project" value="InterPro"/>
</dbReference>
<organism evidence="5 6">
    <name type="scientific">Thermomonas haemolytica</name>
    <dbReference type="NCBI Taxonomy" id="141949"/>
    <lineage>
        <taxon>Bacteria</taxon>
        <taxon>Pseudomonadati</taxon>
        <taxon>Pseudomonadota</taxon>
        <taxon>Gammaproteobacteria</taxon>
        <taxon>Lysobacterales</taxon>
        <taxon>Lysobacteraceae</taxon>
        <taxon>Thermomonas</taxon>
    </lineage>
</organism>
<accession>A0A4R3NBT5</accession>
<dbReference type="Pfam" id="PF05433">
    <property type="entry name" value="Rick_17kDa_Anti"/>
    <property type="match status" value="1"/>
</dbReference>
<dbReference type="AlphaFoldDB" id="A0A4R3NBT5"/>
<protein>
    <submittedName>
        <fullName evidence="5">Glycine zipper 2TM protein</fullName>
    </submittedName>
</protein>
<keyword evidence="2" id="KW-0472">Membrane</keyword>
<dbReference type="OrthoDB" id="9132795at2"/>